<dbReference type="Proteomes" id="UP000229497">
    <property type="component" value="Unassembled WGS sequence"/>
</dbReference>
<evidence type="ECO:0000313" key="2">
    <source>
        <dbReference type="Proteomes" id="UP000229497"/>
    </source>
</evidence>
<sequence length="108" mass="12943">MRKIVFLIVLIFLVVSLIRNGFDYQRNISFYNQTRTNFEKAITNNKELKLRKQASSSPFEVEKNLRNKQNLLRKDEIMVIIPSPSPIPLPVVRPSEYPYRQWIRLFFQ</sequence>
<gene>
    <name evidence="1" type="ORF">COV87_00710</name>
</gene>
<protein>
    <recommendedName>
        <fullName evidence="3">Septum formation initiator</fullName>
    </recommendedName>
</protein>
<dbReference type="AlphaFoldDB" id="A0A2H0KL19"/>
<reference evidence="1 2" key="1">
    <citation type="submission" date="2017-09" db="EMBL/GenBank/DDBJ databases">
        <title>Depth-based differentiation of microbial function through sediment-hosted aquifers and enrichment of novel symbionts in the deep terrestrial subsurface.</title>
        <authorList>
            <person name="Probst A.J."/>
            <person name="Ladd B."/>
            <person name="Jarett J.K."/>
            <person name="Geller-Mcgrath D.E."/>
            <person name="Sieber C.M."/>
            <person name="Emerson J.B."/>
            <person name="Anantharaman K."/>
            <person name="Thomas B.C."/>
            <person name="Malmstrom R."/>
            <person name="Stieglmeier M."/>
            <person name="Klingl A."/>
            <person name="Woyke T."/>
            <person name="Ryan C.M."/>
            <person name="Banfield J.F."/>
        </authorList>
    </citation>
    <scope>NUCLEOTIDE SEQUENCE [LARGE SCALE GENOMIC DNA]</scope>
    <source>
        <strain evidence="1">CG11_big_fil_rev_8_21_14_0_20_37_16</strain>
    </source>
</reference>
<comment type="caution">
    <text evidence="1">The sequence shown here is derived from an EMBL/GenBank/DDBJ whole genome shotgun (WGS) entry which is preliminary data.</text>
</comment>
<accession>A0A2H0KL19</accession>
<dbReference type="EMBL" id="PCVK01000023">
    <property type="protein sequence ID" value="PIQ71916.1"/>
    <property type="molecule type" value="Genomic_DNA"/>
</dbReference>
<evidence type="ECO:0008006" key="3">
    <source>
        <dbReference type="Google" id="ProtNLM"/>
    </source>
</evidence>
<name>A0A2H0KL19_9BACT</name>
<organism evidence="1 2">
    <name type="scientific">Candidatus Roizmanbacteria bacterium CG11_big_fil_rev_8_21_14_0_20_37_16</name>
    <dbReference type="NCBI Taxonomy" id="1974857"/>
    <lineage>
        <taxon>Bacteria</taxon>
        <taxon>Candidatus Roizmaniibacteriota</taxon>
    </lineage>
</organism>
<evidence type="ECO:0000313" key="1">
    <source>
        <dbReference type="EMBL" id="PIQ71916.1"/>
    </source>
</evidence>
<proteinExistence type="predicted"/>